<dbReference type="AlphaFoldDB" id="A0A318LGY2"/>
<comment type="caution">
    <text evidence="1">The sequence shown here is derived from an EMBL/GenBank/DDBJ whole genome shotgun (WGS) entry which is preliminary data.</text>
</comment>
<gene>
    <name evidence="1" type="ORF">DES51_10255</name>
</gene>
<proteinExistence type="predicted"/>
<evidence type="ECO:0000313" key="1">
    <source>
        <dbReference type="EMBL" id="PXX80937.1"/>
    </source>
</evidence>
<dbReference type="STRING" id="1034346.GCA_000313565_02507"/>
<dbReference type="Proteomes" id="UP000247612">
    <property type="component" value="Unassembled WGS sequence"/>
</dbReference>
<name>A0A318LGY2_9FIRM</name>
<evidence type="ECO:0000313" key="2">
    <source>
        <dbReference type="Proteomes" id="UP000247612"/>
    </source>
</evidence>
<accession>A0A318LGY2</accession>
<organism evidence="1 2">
    <name type="scientific">Dielma fastidiosa</name>
    <dbReference type="NCBI Taxonomy" id="1034346"/>
    <lineage>
        <taxon>Bacteria</taxon>
        <taxon>Bacillati</taxon>
        <taxon>Bacillota</taxon>
        <taxon>Erysipelotrichia</taxon>
        <taxon>Erysipelotrichales</taxon>
        <taxon>Erysipelotrichaceae</taxon>
        <taxon>Dielma</taxon>
    </lineage>
</organism>
<protein>
    <submittedName>
        <fullName evidence="1">Uncharacterized protein</fullName>
    </submittedName>
</protein>
<sequence length="177" mass="20583">MQRRRVCRLRQSGPICVKNEVNTVHLVYCDNTGKKGEHELDKILNGSKTMVVRGAAGRKIPHSRVFEGEKLYFMEKGTGLINACANVTHVENLMRLSDDEITQTLDRCQDKLKLNDKQRVRWHRKFLCLVEFNVVQAIEPMEFDHQGNMDDWLILKQIEDVVKGSSIPYNYEHSRLK</sequence>
<dbReference type="RefSeq" id="WP_022938794.1">
    <property type="nucleotide sequence ID" value="NZ_CABKRQ010000006.1"/>
</dbReference>
<keyword evidence="2" id="KW-1185">Reference proteome</keyword>
<dbReference type="EMBL" id="QJKH01000002">
    <property type="protein sequence ID" value="PXX80937.1"/>
    <property type="molecule type" value="Genomic_DNA"/>
</dbReference>
<reference evidence="1 2" key="1">
    <citation type="submission" date="2018-05" db="EMBL/GenBank/DDBJ databases">
        <title>Genomic Encyclopedia of Type Strains, Phase IV (KMG-IV): sequencing the most valuable type-strain genomes for metagenomic binning, comparative biology and taxonomic classification.</title>
        <authorList>
            <person name="Goeker M."/>
        </authorList>
    </citation>
    <scope>NUCLEOTIDE SEQUENCE [LARGE SCALE GENOMIC DNA]</scope>
    <source>
        <strain evidence="1 2">JC118</strain>
    </source>
</reference>